<gene>
    <name evidence="2" type="ORF">NDU88_002960</name>
</gene>
<keyword evidence="3" id="KW-1185">Reference proteome</keyword>
<comment type="caution">
    <text evidence="2">The sequence shown here is derived from an EMBL/GenBank/DDBJ whole genome shotgun (WGS) entry which is preliminary data.</text>
</comment>
<protein>
    <submittedName>
        <fullName evidence="2">Uncharacterized protein</fullName>
    </submittedName>
</protein>
<organism evidence="2 3">
    <name type="scientific">Pleurodeles waltl</name>
    <name type="common">Iberian ribbed newt</name>
    <dbReference type="NCBI Taxonomy" id="8319"/>
    <lineage>
        <taxon>Eukaryota</taxon>
        <taxon>Metazoa</taxon>
        <taxon>Chordata</taxon>
        <taxon>Craniata</taxon>
        <taxon>Vertebrata</taxon>
        <taxon>Euteleostomi</taxon>
        <taxon>Amphibia</taxon>
        <taxon>Batrachia</taxon>
        <taxon>Caudata</taxon>
        <taxon>Salamandroidea</taxon>
        <taxon>Salamandridae</taxon>
        <taxon>Pleurodelinae</taxon>
        <taxon>Pleurodeles</taxon>
    </lineage>
</organism>
<proteinExistence type="predicted"/>
<name>A0AAV7M3Z9_PLEWA</name>
<evidence type="ECO:0000313" key="3">
    <source>
        <dbReference type="Proteomes" id="UP001066276"/>
    </source>
</evidence>
<reference evidence="2" key="1">
    <citation type="journal article" date="2022" name="bioRxiv">
        <title>Sequencing and chromosome-scale assembly of the giantPleurodeles waltlgenome.</title>
        <authorList>
            <person name="Brown T."/>
            <person name="Elewa A."/>
            <person name="Iarovenko S."/>
            <person name="Subramanian E."/>
            <person name="Araus A.J."/>
            <person name="Petzold A."/>
            <person name="Susuki M."/>
            <person name="Suzuki K.-i.T."/>
            <person name="Hayashi T."/>
            <person name="Toyoda A."/>
            <person name="Oliveira C."/>
            <person name="Osipova E."/>
            <person name="Leigh N.D."/>
            <person name="Simon A."/>
            <person name="Yun M.H."/>
        </authorList>
    </citation>
    <scope>NUCLEOTIDE SEQUENCE</scope>
    <source>
        <strain evidence="2">20211129_DDA</strain>
        <tissue evidence="2">Liver</tissue>
    </source>
</reference>
<feature type="region of interest" description="Disordered" evidence="1">
    <location>
        <begin position="1"/>
        <end position="202"/>
    </location>
</feature>
<dbReference type="AlphaFoldDB" id="A0AAV7M3Z9"/>
<dbReference type="EMBL" id="JANPWB010000014">
    <property type="protein sequence ID" value="KAJ1097844.1"/>
    <property type="molecule type" value="Genomic_DNA"/>
</dbReference>
<feature type="compositionally biased region" description="Polar residues" evidence="1">
    <location>
        <begin position="8"/>
        <end position="20"/>
    </location>
</feature>
<evidence type="ECO:0000256" key="1">
    <source>
        <dbReference type="SAM" id="MobiDB-lite"/>
    </source>
</evidence>
<accession>A0AAV7M3Z9</accession>
<evidence type="ECO:0000313" key="2">
    <source>
        <dbReference type="EMBL" id="KAJ1097844.1"/>
    </source>
</evidence>
<sequence>MAGLEQPPASQGISRNQVWRQSERAGLYRPFSTHRLPPNTYMQNAMAMLRSNRVSASPPGSPGGFLAPTRPQRRRPHSQWAPGPAPRERGWPATGGSSARRKCLPLVPVALLPRSYPEPRAPSVGKIAGPPGAATTLQRSRSLALATAPDPERETARPGAPGPRSPVGPRAPTSTRQPESLGGPRRDRDSSSAALPAHAGRRVRLRAQDRPVWRFQAADWCWPLRS</sequence>
<dbReference type="Proteomes" id="UP001066276">
    <property type="component" value="Chromosome 10"/>
</dbReference>